<dbReference type="Pfam" id="PF13406">
    <property type="entry name" value="SLT_2"/>
    <property type="match status" value="1"/>
</dbReference>
<dbReference type="RefSeq" id="WP_189045170.1">
    <property type="nucleotide sequence ID" value="NZ_BMJQ01000004.1"/>
</dbReference>
<comment type="caution">
    <text evidence="2">The sequence shown here is derived from an EMBL/GenBank/DDBJ whole genome shotgun (WGS) entry which is preliminary data.</text>
</comment>
<dbReference type="Gene3D" id="1.10.530.10">
    <property type="match status" value="1"/>
</dbReference>
<evidence type="ECO:0000259" key="1">
    <source>
        <dbReference type="Pfam" id="PF13406"/>
    </source>
</evidence>
<dbReference type="GO" id="GO:0008933">
    <property type="term" value="F:peptidoglycan lytic transglycosylase activity"/>
    <property type="evidence" value="ECO:0007669"/>
    <property type="project" value="TreeGrafter"/>
</dbReference>
<evidence type="ECO:0000313" key="3">
    <source>
        <dbReference type="Proteomes" id="UP000646365"/>
    </source>
</evidence>
<dbReference type="EMBL" id="BMJQ01000004">
    <property type="protein sequence ID" value="GGF14442.1"/>
    <property type="molecule type" value="Genomic_DNA"/>
</dbReference>
<dbReference type="PANTHER" id="PTHR30163:SF8">
    <property type="entry name" value="LYTIC MUREIN TRANSGLYCOSYLASE"/>
    <property type="match status" value="1"/>
</dbReference>
<dbReference type="Proteomes" id="UP000646365">
    <property type="component" value="Unassembled WGS sequence"/>
</dbReference>
<keyword evidence="3" id="KW-1185">Reference proteome</keyword>
<dbReference type="FunFam" id="1.10.8.350:FF:000001">
    <property type="entry name" value="Lytic murein transglycosylase B"/>
    <property type="match status" value="1"/>
</dbReference>
<dbReference type="SUPFAM" id="SSF53955">
    <property type="entry name" value="Lysozyme-like"/>
    <property type="match status" value="1"/>
</dbReference>
<protein>
    <submittedName>
        <fullName evidence="2">Murein transglycosylase</fullName>
    </submittedName>
</protein>
<dbReference type="GO" id="GO:0009253">
    <property type="term" value="P:peptidoglycan catabolic process"/>
    <property type="evidence" value="ECO:0007669"/>
    <property type="project" value="TreeGrafter"/>
</dbReference>
<reference evidence="2" key="2">
    <citation type="submission" date="2020-09" db="EMBL/GenBank/DDBJ databases">
        <authorList>
            <person name="Sun Q."/>
            <person name="Zhou Y."/>
        </authorList>
    </citation>
    <scope>NUCLEOTIDE SEQUENCE</scope>
    <source>
        <strain evidence="2">CGMCC 1.15725</strain>
    </source>
</reference>
<proteinExistence type="predicted"/>
<evidence type="ECO:0000313" key="2">
    <source>
        <dbReference type="EMBL" id="GGF14442.1"/>
    </source>
</evidence>
<dbReference type="InterPro" id="IPR011970">
    <property type="entry name" value="MltB_2"/>
</dbReference>
<organism evidence="2 3">
    <name type="scientific">Aliidongia dinghuensis</name>
    <dbReference type="NCBI Taxonomy" id="1867774"/>
    <lineage>
        <taxon>Bacteria</taxon>
        <taxon>Pseudomonadati</taxon>
        <taxon>Pseudomonadota</taxon>
        <taxon>Alphaproteobacteria</taxon>
        <taxon>Rhodospirillales</taxon>
        <taxon>Dongiaceae</taxon>
        <taxon>Aliidongia</taxon>
    </lineage>
</organism>
<accession>A0A8J2YT63</accession>
<dbReference type="InterPro" id="IPR023346">
    <property type="entry name" value="Lysozyme-like_dom_sf"/>
</dbReference>
<dbReference type="InterPro" id="IPR006311">
    <property type="entry name" value="TAT_signal"/>
</dbReference>
<dbReference type="PROSITE" id="PS51318">
    <property type="entry name" value="TAT"/>
    <property type="match status" value="1"/>
</dbReference>
<dbReference type="CDD" id="cd13399">
    <property type="entry name" value="Slt35-like"/>
    <property type="match status" value="1"/>
</dbReference>
<dbReference type="AlphaFoldDB" id="A0A8J2YT63"/>
<dbReference type="NCBIfam" id="TIGR02283">
    <property type="entry name" value="MltB_2"/>
    <property type="match status" value="1"/>
</dbReference>
<sequence length="350" mass="38123">MPEAGRLWHDKPSPSIQDPLLPVSRRQLLVHLAAAAATPLLIDGIRPASAADQDFPTWLAAFRQEALGTGIRAGTFDAAFAGVAPLPHVLELDQRQPETTITFDTYISRVVSDARVQAGRQHLADDGQLLDEIGARYGVQPRFIVALWAIETDFGKVQGDYPIVAALATLAYDGRRGAFFRKELIAALKILDQGHIRPDELRGSWAGAMGQTQFMPSTFLAYAVDYAGTGKQDIWHDKRDALASIANYLSSLGWQSDYTWGRPVLLPGGFDSALLGGQVLKPVDQWRALGVRRTDGGPLPQAAIDAGLVQPGGPTGPTLMVYGNYRAIMKWNRSLYFATAVSYLADRIEN</sequence>
<dbReference type="InterPro" id="IPR043426">
    <property type="entry name" value="MltB-like"/>
</dbReference>
<reference evidence="2" key="1">
    <citation type="journal article" date="2014" name="Int. J. Syst. Evol. Microbiol.">
        <title>Complete genome sequence of Corynebacterium casei LMG S-19264T (=DSM 44701T), isolated from a smear-ripened cheese.</title>
        <authorList>
            <consortium name="US DOE Joint Genome Institute (JGI-PGF)"/>
            <person name="Walter F."/>
            <person name="Albersmeier A."/>
            <person name="Kalinowski J."/>
            <person name="Ruckert C."/>
        </authorList>
    </citation>
    <scope>NUCLEOTIDE SEQUENCE</scope>
    <source>
        <strain evidence="2">CGMCC 1.15725</strain>
    </source>
</reference>
<name>A0A8J2YT63_9PROT</name>
<gene>
    <name evidence="2" type="ORF">GCM10011611_20290</name>
</gene>
<dbReference type="InterPro" id="IPR031304">
    <property type="entry name" value="SLT_2"/>
</dbReference>
<feature type="domain" description="Transglycosylase SLT" evidence="1">
    <location>
        <begin position="55"/>
        <end position="346"/>
    </location>
</feature>
<dbReference type="Gene3D" id="1.10.8.350">
    <property type="entry name" value="Bacterial muramidase"/>
    <property type="match status" value="1"/>
</dbReference>
<dbReference type="PANTHER" id="PTHR30163">
    <property type="entry name" value="MEMBRANE-BOUND LYTIC MUREIN TRANSGLYCOSYLASE B"/>
    <property type="match status" value="1"/>
</dbReference>